<dbReference type="AlphaFoldDB" id="A0AAD5QY27"/>
<dbReference type="PROSITE" id="PS51635">
    <property type="entry name" value="PNPLA"/>
    <property type="match status" value="1"/>
</dbReference>
<evidence type="ECO:0000259" key="3">
    <source>
        <dbReference type="PROSITE" id="PS51635"/>
    </source>
</evidence>
<reference evidence="4" key="1">
    <citation type="submission" date="2021-06" db="EMBL/GenBank/DDBJ databases">
        <title>Parelaphostrongylus tenuis whole genome reference sequence.</title>
        <authorList>
            <person name="Garwood T.J."/>
            <person name="Larsen P.A."/>
            <person name="Fountain-Jones N.M."/>
            <person name="Garbe J.R."/>
            <person name="Macchietto M.G."/>
            <person name="Kania S.A."/>
            <person name="Gerhold R.W."/>
            <person name="Richards J.E."/>
            <person name="Wolf T.M."/>
        </authorList>
    </citation>
    <scope>NUCLEOTIDE SEQUENCE</scope>
    <source>
        <strain evidence="4">MNPRO001-30</strain>
        <tissue evidence="4">Meninges</tissue>
    </source>
</reference>
<proteinExistence type="predicted"/>
<comment type="caution">
    <text evidence="4">The sequence shown here is derived from an EMBL/GenBank/DDBJ whole genome shotgun (WGS) entry which is preliminary data.</text>
</comment>
<keyword evidence="1 2" id="KW-0443">Lipid metabolism</keyword>
<dbReference type="Pfam" id="PF01734">
    <property type="entry name" value="Patatin"/>
    <property type="match status" value="1"/>
</dbReference>
<sequence>MDCFMKNGQHVISRLARVSGASAGSLVGSLLLLQPDKLGLGLRVMFDLGEELTKLRFGALTPGYCLNDKLLKIVEDFLPQDISPAQGRLFISVTRRADGTNKLISQFSSREELLRCLMASCYIPLYSRGYGEPPVIDGDACIDGGYTNNLPDFDDMRTITISPFSGNAEISPIDAVNYFDWKMVVANQTMNVNIQNIVRGAQSLFPPSRILMQNYFDMGYRDTLRFLIKHDIVQRPKGTEV</sequence>
<dbReference type="InterPro" id="IPR002641">
    <property type="entry name" value="PNPLA_dom"/>
</dbReference>
<dbReference type="InterPro" id="IPR016035">
    <property type="entry name" value="Acyl_Trfase/lysoPLipase"/>
</dbReference>
<dbReference type="EMBL" id="JAHQIW010005399">
    <property type="protein sequence ID" value="KAJ1365924.1"/>
    <property type="molecule type" value="Genomic_DNA"/>
</dbReference>
<dbReference type="PANTHER" id="PTHR12406:SF38">
    <property type="entry name" value="PNPLA DOMAIN-CONTAINING PROTEIN"/>
    <property type="match status" value="1"/>
</dbReference>
<feature type="domain" description="PNPLA" evidence="3">
    <location>
        <begin position="1"/>
        <end position="156"/>
    </location>
</feature>
<dbReference type="InterPro" id="IPR033562">
    <property type="entry name" value="PLPL"/>
</dbReference>
<feature type="active site" description="Nucleophile" evidence="2">
    <location>
        <position position="22"/>
    </location>
</feature>
<evidence type="ECO:0000256" key="2">
    <source>
        <dbReference type="PROSITE-ProRule" id="PRU01161"/>
    </source>
</evidence>
<dbReference type="GO" id="GO:0005811">
    <property type="term" value="C:lipid droplet"/>
    <property type="evidence" value="ECO:0007669"/>
    <property type="project" value="TreeGrafter"/>
</dbReference>
<keyword evidence="2" id="KW-0378">Hydrolase</keyword>
<organism evidence="4 5">
    <name type="scientific">Parelaphostrongylus tenuis</name>
    <name type="common">Meningeal worm</name>
    <dbReference type="NCBI Taxonomy" id="148309"/>
    <lineage>
        <taxon>Eukaryota</taxon>
        <taxon>Metazoa</taxon>
        <taxon>Ecdysozoa</taxon>
        <taxon>Nematoda</taxon>
        <taxon>Chromadorea</taxon>
        <taxon>Rhabditida</taxon>
        <taxon>Rhabditina</taxon>
        <taxon>Rhabditomorpha</taxon>
        <taxon>Strongyloidea</taxon>
        <taxon>Metastrongylidae</taxon>
        <taxon>Parelaphostrongylus</taxon>
    </lineage>
</organism>
<dbReference type="GO" id="GO:0019433">
    <property type="term" value="P:triglyceride catabolic process"/>
    <property type="evidence" value="ECO:0007669"/>
    <property type="project" value="TreeGrafter"/>
</dbReference>
<feature type="short sequence motif" description="DGA/G" evidence="2">
    <location>
        <begin position="143"/>
        <end position="145"/>
    </location>
</feature>
<gene>
    <name evidence="4" type="ORF">KIN20_026406</name>
</gene>
<dbReference type="GO" id="GO:0055088">
    <property type="term" value="P:lipid homeostasis"/>
    <property type="evidence" value="ECO:0007669"/>
    <property type="project" value="TreeGrafter"/>
</dbReference>
<dbReference type="Gene3D" id="3.40.1090.10">
    <property type="entry name" value="Cytosolic phospholipase A2 catalytic domain"/>
    <property type="match status" value="1"/>
</dbReference>
<dbReference type="GO" id="GO:0016020">
    <property type="term" value="C:membrane"/>
    <property type="evidence" value="ECO:0007669"/>
    <property type="project" value="TreeGrafter"/>
</dbReference>
<name>A0AAD5QY27_PARTN</name>
<evidence type="ECO:0000256" key="1">
    <source>
        <dbReference type="ARBA" id="ARBA00023098"/>
    </source>
</evidence>
<accession>A0AAD5QY27</accession>
<feature type="active site" description="Proton acceptor" evidence="2">
    <location>
        <position position="143"/>
    </location>
</feature>
<keyword evidence="5" id="KW-1185">Reference proteome</keyword>
<protein>
    <recommendedName>
        <fullName evidence="3">PNPLA domain-containing protein</fullName>
    </recommendedName>
</protein>
<dbReference type="GO" id="GO:0004806">
    <property type="term" value="F:triacylglycerol lipase activity"/>
    <property type="evidence" value="ECO:0007669"/>
    <property type="project" value="TreeGrafter"/>
</dbReference>
<comment type="caution">
    <text evidence="2">Lacks conserved residue(s) required for the propagation of feature annotation.</text>
</comment>
<dbReference type="GO" id="GO:0005737">
    <property type="term" value="C:cytoplasm"/>
    <property type="evidence" value="ECO:0007669"/>
    <property type="project" value="TreeGrafter"/>
</dbReference>
<evidence type="ECO:0000313" key="5">
    <source>
        <dbReference type="Proteomes" id="UP001196413"/>
    </source>
</evidence>
<dbReference type="PANTHER" id="PTHR12406">
    <property type="entry name" value="CALCIUM-INDEPENDENT PHOSPHOLIPASE A2 IPLA2 -RELATED"/>
    <property type="match status" value="1"/>
</dbReference>
<dbReference type="Proteomes" id="UP001196413">
    <property type="component" value="Unassembled WGS sequence"/>
</dbReference>
<feature type="short sequence motif" description="GXSXG" evidence="2">
    <location>
        <begin position="20"/>
        <end position="24"/>
    </location>
</feature>
<dbReference type="SUPFAM" id="SSF52151">
    <property type="entry name" value="FabD/lysophospholipase-like"/>
    <property type="match status" value="1"/>
</dbReference>
<evidence type="ECO:0000313" key="4">
    <source>
        <dbReference type="EMBL" id="KAJ1365924.1"/>
    </source>
</evidence>
<keyword evidence="2" id="KW-0442">Lipid degradation</keyword>